<sequence>MVHPAPGSRPRNASLATRLGQSSVAARLEDEMRLTAAELADSVAQARLRVAAARYKVEDEVRNTAGKLKTRVRKAADEARAKFGDDARFLKSWIDSPGRTGAVAPSSPFLAKRMASYVDPLVEGPVVEIGPGTGPVTEALIARGIDESRLVLVEFAPEFCELLRGRFPRATIVEGDAYALSKTLQGHLGEKASAVVSSLPLFNRPPAERSALVNDAFDNVLQPGAPFIQFTYAMVSPITRKGSGLKSQVSDWVLRNIPPARVWVYRRSKP</sequence>
<comment type="caution">
    <text evidence="1">The sequence shown here is derived from an EMBL/GenBank/DDBJ whole genome shotgun (WGS) entry which is preliminary data.</text>
</comment>
<dbReference type="EMBL" id="JAWDID010000037">
    <property type="protein sequence ID" value="MDU0342287.1"/>
    <property type="molecule type" value="Genomic_DNA"/>
</dbReference>
<dbReference type="Gene3D" id="3.40.50.150">
    <property type="entry name" value="Vaccinia Virus protein VP39"/>
    <property type="match status" value="1"/>
</dbReference>
<dbReference type="InterPro" id="IPR029063">
    <property type="entry name" value="SAM-dependent_MTases_sf"/>
</dbReference>
<keyword evidence="1" id="KW-0489">Methyltransferase</keyword>
<evidence type="ECO:0000313" key="1">
    <source>
        <dbReference type="EMBL" id="MDU0342287.1"/>
    </source>
</evidence>
<proteinExistence type="predicted"/>
<name>A0ABU3SBY9_9HYPH</name>
<dbReference type="CDD" id="cd02440">
    <property type="entry name" value="AdoMet_MTases"/>
    <property type="match status" value="1"/>
</dbReference>
<protein>
    <submittedName>
        <fullName evidence="1">Phospholipid methyltransferase</fullName>
    </submittedName>
</protein>
<dbReference type="SUPFAM" id="SSF53335">
    <property type="entry name" value="S-adenosyl-L-methionine-dependent methyltransferases"/>
    <property type="match status" value="1"/>
</dbReference>
<accession>A0ABU3SBY9</accession>
<organism evidence="1 2">
    <name type="scientific">Bosea rubneri</name>
    <dbReference type="NCBI Taxonomy" id="3075434"/>
    <lineage>
        <taxon>Bacteria</taxon>
        <taxon>Pseudomonadati</taxon>
        <taxon>Pseudomonadota</taxon>
        <taxon>Alphaproteobacteria</taxon>
        <taxon>Hyphomicrobiales</taxon>
        <taxon>Boseaceae</taxon>
        <taxon>Bosea</taxon>
    </lineage>
</organism>
<evidence type="ECO:0000313" key="2">
    <source>
        <dbReference type="Proteomes" id="UP001254257"/>
    </source>
</evidence>
<reference evidence="1 2" key="1">
    <citation type="submission" date="2023-09" db="EMBL/GenBank/DDBJ databases">
        <title>Whole genome shotgun sequencing (WGS) of Bosea sp. ZW T0_25, isolated from stored onions (Allium cepa).</title>
        <authorList>
            <person name="Stoll D.A."/>
            <person name="Huch M."/>
        </authorList>
    </citation>
    <scope>NUCLEOTIDE SEQUENCE [LARGE SCALE GENOMIC DNA]</scope>
    <source>
        <strain evidence="1 2">ZW T0_25</strain>
    </source>
</reference>
<dbReference type="RefSeq" id="WP_316020069.1">
    <property type="nucleotide sequence ID" value="NZ_JAWDID010000037.1"/>
</dbReference>
<gene>
    <name evidence="1" type="ORF">RKE40_20505</name>
</gene>
<keyword evidence="2" id="KW-1185">Reference proteome</keyword>
<keyword evidence="1" id="KW-0808">Transferase</keyword>
<dbReference type="Proteomes" id="UP001254257">
    <property type="component" value="Unassembled WGS sequence"/>
</dbReference>
<dbReference type="GO" id="GO:0008168">
    <property type="term" value="F:methyltransferase activity"/>
    <property type="evidence" value="ECO:0007669"/>
    <property type="project" value="UniProtKB-KW"/>
</dbReference>
<dbReference type="GO" id="GO:0032259">
    <property type="term" value="P:methylation"/>
    <property type="evidence" value="ECO:0007669"/>
    <property type="project" value="UniProtKB-KW"/>
</dbReference>